<dbReference type="Proteomes" id="UP000250299">
    <property type="component" value="Chromosome"/>
</dbReference>
<dbReference type="SMART" id="SM00420">
    <property type="entry name" value="HTH_DEOR"/>
    <property type="match status" value="1"/>
</dbReference>
<dbReference type="SUPFAM" id="SSF46785">
    <property type="entry name" value="Winged helix' DNA-binding domain"/>
    <property type="match status" value="1"/>
</dbReference>
<dbReference type="GO" id="GO:0003677">
    <property type="term" value="F:DNA binding"/>
    <property type="evidence" value="ECO:0007669"/>
    <property type="project" value="UniProtKB-KW"/>
</dbReference>
<evidence type="ECO:0000259" key="4">
    <source>
        <dbReference type="PROSITE" id="PS51000"/>
    </source>
</evidence>
<dbReference type="Gene3D" id="1.10.10.10">
    <property type="entry name" value="Winged helix-like DNA-binding domain superfamily/Winged helix DNA-binding domain"/>
    <property type="match status" value="1"/>
</dbReference>
<protein>
    <submittedName>
        <fullName evidence="5">DeoR family transcriptional regulator</fullName>
    </submittedName>
</protein>
<organism evidence="5 6">
    <name type="scientific">Pseudomonas putida</name>
    <name type="common">Arthrobacter siderocapsulatus</name>
    <dbReference type="NCBI Taxonomy" id="303"/>
    <lineage>
        <taxon>Bacteria</taxon>
        <taxon>Pseudomonadati</taxon>
        <taxon>Pseudomonadota</taxon>
        <taxon>Gammaproteobacteria</taxon>
        <taxon>Pseudomonadales</taxon>
        <taxon>Pseudomonadaceae</taxon>
        <taxon>Pseudomonas</taxon>
    </lineage>
</organism>
<dbReference type="OrthoDB" id="9814815at2"/>
<name>A0A2Z4RC69_PSEPU</name>
<dbReference type="SUPFAM" id="SSF100950">
    <property type="entry name" value="NagB/RpiA/CoA transferase-like"/>
    <property type="match status" value="1"/>
</dbReference>
<dbReference type="InterPro" id="IPR011991">
    <property type="entry name" value="ArsR-like_HTH"/>
</dbReference>
<dbReference type="InterPro" id="IPR036388">
    <property type="entry name" value="WH-like_DNA-bd_sf"/>
</dbReference>
<dbReference type="PRINTS" id="PR00037">
    <property type="entry name" value="HTHLACR"/>
</dbReference>
<dbReference type="PANTHER" id="PTHR30363">
    <property type="entry name" value="HTH-TYPE TRANSCRIPTIONAL REGULATOR SRLR-RELATED"/>
    <property type="match status" value="1"/>
</dbReference>
<evidence type="ECO:0000313" key="5">
    <source>
        <dbReference type="EMBL" id="AWY38577.1"/>
    </source>
</evidence>
<dbReference type="EMBL" id="CP029693">
    <property type="protein sequence ID" value="AWY38577.1"/>
    <property type="molecule type" value="Genomic_DNA"/>
</dbReference>
<dbReference type="Pfam" id="PF00455">
    <property type="entry name" value="DeoRC"/>
    <property type="match status" value="1"/>
</dbReference>
<proteinExistence type="predicted"/>
<dbReference type="PROSITE" id="PS00894">
    <property type="entry name" value="HTH_DEOR_1"/>
    <property type="match status" value="1"/>
</dbReference>
<keyword evidence="3" id="KW-0804">Transcription</keyword>
<sequence length="262" mass="28286">MHDQHSPAELPHLRRQKILLILERDGKVMASELSQHFAVSEDTIRRDLSELATAGLVQRVHGGALPRPKDTGKDYFTRISETDEVKTRLAQLAAGWVENGQTVMFDSGTTTLQIARSLPSDICITAVTASPMTAITLSEYKGIKVILAGGQLNPATQSAGGHETLRLLEGIKADLLFTGVCAIHPQVGISSLHFDEVPVKQAMLDSASRVIAVTTADKLGAVEPFVVAPCSRLHALITERHVASGNIEDYRAQGIEVVQIDI</sequence>
<keyword evidence="2" id="KW-0238">DNA-binding</keyword>
<evidence type="ECO:0000256" key="2">
    <source>
        <dbReference type="ARBA" id="ARBA00023125"/>
    </source>
</evidence>
<dbReference type="InterPro" id="IPR001034">
    <property type="entry name" value="DeoR_HTH"/>
</dbReference>
<evidence type="ECO:0000313" key="6">
    <source>
        <dbReference type="Proteomes" id="UP000250299"/>
    </source>
</evidence>
<evidence type="ECO:0000256" key="1">
    <source>
        <dbReference type="ARBA" id="ARBA00023015"/>
    </source>
</evidence>
<accession>A0A2Z4RC69</accession>
<dbReference type="InterPro" id="IPR014036">
    <property type="entry name" value="DeoR-like_C"/>
</dbReference>
<dbReference type="InterPro" id="IPR037171">
    <property type="entry name" value="NagB/RpiA_transferase-like"/>
</dbReference>
<dbReference type="CDD" id="cd00090">
    <property type="entry name" value="HTH_ARSR"/>
    <property type="match status" value="1"/>
</dbReference>
<dbReference type="Pfam" id="PF08220">
    <property type="entry name" value="HTH_DeoR"/>
    <property type="match status" value="1"/>
</dbReference>
<dbReference type="RefSeq" id="WP_110962396.1">
    <property type="nucleotide sequence ID" value="NZ_CP029693.1"/>
</dbReference>
<dbReference type="GO" id="GO:0003700">
    <property type="term" value="F:DNA-binding transcription factor activity"/>
    <property type="evidence" value="ECO:0007669"/>
    <property type="project" value="InterPro"/>
</dbReference>
<feature type="domain" description="HTH deoR-type" evidence="4">
    <location>
        <begin position="11"/>
        <end position="66"/>
    </location>
</feature>
<dbReference type="InterPro" id="IPR050313">
    <property type="entry name" value="Carb_Metab_HTH_regulators"/>
</dbReference>
<gene>
    <name evidence="5" type="ORF">DKY63_01120</name>
</gene>
<reference evidence="5 6" key="1">
    <citation type="submission" date="2018-05" db="EMBL/GenBank/DDBJ databases">
        <title>Whole genome sequence of Pseudomonas putida JBC17.</title>
        <authorList>
            <person name="Lee Y.H."/>
            <person name="David K."/>
        </authorList>
    </citation>
    <scope>NUCLEOTIDE SEQUENCE [LARGE SCALE GENOMIC DNA]</scope>
    <source>
        <strain evidence="5 6">JBC17</strain>
    </source>
</reference>
<dbReference type="InterPro" id="IPR018356">
    <property type="entry name" value="Tscrpt_reg_HTH_DeoR_CS"/>
</dbReference>
<keyword evidence="1" id="KW-0805">Transcription regulation</keyword>
<dbReference type="PROSITE" id="PS51000">
    <property type="entry name" value="HTH_DEOR_2"/>
    <property type="match status" value="1"/>
</dbReference>
<dbReference type="SMART" id="SM01134">
    <property type="entry name" value="DeoRC"/>
    <property type="match status" value="1"/>
</dbReference>
<dbReference type="AlphaFoldDB" id="A0A2Z4RC69"/>
<dbReference type="PANTHER" id="PTHR30363:SF44">
    <property type="entry name" value="AGA OPERON TRANSCRIPTIONAL REPRESSOR-RELATED"/>
    <property type="match status" value="1"/>
</dbReference>
<evidence type="ECO:0000256" key="3">
    <source>
        <dbReference type="ARBA" id="ARBA00023163"/>
    </source>
</evidence>
<dbReference type="InterPro" id="IPR036390">
    <property type="entry name" value="WH_DNA-bd_sf"/>
</dbReference>